<evidence type="ECO:0000313" key="4">
    <source>
        <dbReference type="Proteomes" id="UP000011666"/>
    </source>
</evidence>
<feature type="transmembrane region" description="Helical" evidence="2">
    <location>
        <begin position="397"/>
        <end position="427"/>
    </location>
</feature>
<name>M0QFI7_9ACTN</name>
<dbReference type="Proteomes" id="UP000011666">
    <property type="component" value="Unassembled WGS sequence"/>
</dbReference>
<evidence type="ECO:0008006" key="5">
    <source>
        <dbReference type="Google" id="ProtNLM"/>
    </source>
</evidence>
<keyword evidence="4" id="KW-1185">Reference proteome</keyword>
<organism evidence="3 4">
    <name type="scientific">Gordonia soli NBRC 108243</name>
    <dbReference type="NCBI Taxonomy" id="1223545"/>
    <lineage>
        <taxon>Bacteria</taxon>
        <taxon>Bacillati</taxon>
        <taxon>Actinomycetota</taxon>
        <taxon>Actinomycetes</taxon>
        <taxon>Mycobacteriales</taxon>
        <taxon>Gordoniaceae</taxon>
        <taxon>Gordonia</taxon>
    </lineage>
</organism>
<feature type="compositionally biased region" description="Basic and acidic residues" evidence="1">
    <location>
        <begin position="183"/>
        <end position="193"/>
    </location>
</feature>
<keyword evidence="2" id="KW-0472">Membrane</keyword>
<protein>
    <recommendedName>
        <fullName evidence="5">DUF3068 domain-containing protein</fullName>
    </recommendedName>
</protein>
<dbReference type="AlphaFoldDB" id="M0QFI7"/>
<dbReference type="STRING" id="1223545.GS4_06_00700"/>
<keyword evidence="2" id="KW-0812">Transmembrane</keyword>
<feature type="transmembrane region" description="Helical" evidence="2">
    <location>
        <begin position="55"/>
        <end position="78"/>
    </location>
</feature>
<gene>
    <name evidence="3" type="ORF">GS4_06_00700</name>
</gene>
<keyword evidence="2" id="KW-1133">Transmembrane helix</keyword>
<dbReference type="Pfam" id="PF11271">
    <property type="entry name" value="PorA"/>
    <property type="match status" value="1"/>
</dbReference>
<comment type="caution">
    <text evidence="3">The sequence shown here is derived from an EMBL/GenBank/DDBJ whole genome shotgun (WGS) entry which is preliminary data.</text>
</comment>
<feature type="region of interest" description="Disordered" evidence="1">
    <location>
        <begin position="1"/>
        <end position="47"/>
    </location>
</feature>
<accession>M0QFI7</accession>
<evidence type="ECO:0000313" key="3">
    <source>
        <dbReference type="EMBL" id="GAC67224.1"/>
    </source>
</evidence>
<sequence>MPSTEPPTPDADDDATRGTDEVDTTDPATGATESEMSGRSDTDGPVQSRFTTRELVGPTLLFVGGFLLAVAIALPTLFVDQLKTVGLGIDQTTVGESERGAEILDRCSLDAPTARVVGADLTRQQRVVAVRPADADRVTLQAGTSIRLDHFVVDGREQDVDAPRPGAPEPVERESDPADDGSTTDRRSDREDCTDATVTAVKDRVTIDRRTARPIPGPTGSEVQYDSRRAPIVVADRAGFTYLFPIETGYAPAGLTYFDPTTRRALPLERTGTTTVAGRDAVELVAHVPDTDLNTLGENAVGHPPTTLTRPASWFGAEGDARRPLTAHLHHRAEVRLAVDTTTGTVLDRREQITQEYRFTDPDLGDRATTALSATFGYDEATRRALAADADSTAAPLFWWGSVVPVIAVVLGVAAIVAGLFVTIPAWRSTWSRGRRGRARASEGSTPSS</sequence>
<reference evidence="3 4" key="1">
    <citation type="submission" date="2013-01" db="EMBL/GenBank/DDBJ databases">
        <title>Whole genome shotgun sequence of Gordonia soli NBRC 108243.</title>
        <authorList>
            <person name="Isaki-Nakamura S."/>
            <person name="Hosoyama A."/>
            <person name="Tsuchikane K."/>
            <person name="Ando Y."/>
            <person name="Baba S."/>
            <person name="Ohji S."/>
            <person name="Hamada M."/>
            <person name="Tamura T."/>
            <person name="Yamazoe A."/>
            <person name="Yamazaki S."/>
            <person name="Fujita N."/>
        </authorList>
    </citation>
    <scope>NUCLEOTIDE SEQUENCE [LARGE SCALE GENOMIC DNA]</scope>
    <source>
        <strain evidence="3 4">NBRC 108243</strain>
    </source>
</reference>
<dbReference type="RefSeq" id="WP_007618165.1">
    <property type="nucleotide sequence ID" value="NZ_BANX01000006.1"/>
</dbReference>
<evidence type="ECO:0000256" key="1">
    <source>
        <dbReference type="SAM" id="MobiDB-lite"/>
    </source>
</evidence>
<dbReference type="eggNOG" id="ENOG5031U1J">
    <property type="taxonomic scope" value="Bacteria"/>
</dbReference>
<feature type="region of interest" description="Disordered" evidence="1">
    <location>
        <begin position="154"/>
        <end position="194"/>
    </location>
</feature>
<evidence type="ECO:0000256" key="2">
    <source>
        <dbReference type="SAM" id="Phobius"/>
    </source>
</evidence>
<dbReference type="InterPro" id="IPR021424">
    <property type="entry name" value="PorA"/>
</dbReference>
<proteinExistence type="predicted"/>
<dbReference type="EMBL" id="BANX01000006">
    <property type="protein sequence ID" value="GAC67224.1"/>
    <property type="molecule type" value="Genomic_DNA"/>
</dbReference>